<name>A0A418W2E4_9PROT</name>
<comment type="caution">
    <text evidence="6">The sequence shown here is derived from an EMBL/GenBank/DDBJ whole genome shotgun (WGS) entry which is preliminary data.</text>
</comment>
<dbReference type="GO" id="GO:0003700">
    <property type="term" value="F:DNA-binding transcription factor activity"/>
    <property type="evidence" value="ECO:0007669"/>
    <property type="project" value="InterPro"/>
</dbReference>
<evidence type="ECO:0000256" key="3">
    <source>
        <dbReference type="ARBA" id="ARBA00023125"/>
    </source>
</evidence>
<protein>
    <submittedName>
        <fullName evidence="6">LysR family transcriptional regulator</fullName>
    </submittedName>
</protein>
<keyword evidence="3" id="KW-0238">DNA-binding</keyword>
<dbReference type="InterPro" id="IPR000847">
    <property type="entry name" value="LysR_HTH_N"/>
</dbReference>
<dbReference type="InterPro" id="IPR036388">
    <property type="entry name" value="WH-like_DNA-bd_sf"/>
</dbReference>
<dbReference type="PANTHER" id="PTHR30118:SF6">
    <property type="entry name" value="HTH-TYPE TRANSCRIPTIONAL REGULATOR LEUO"/>
    <property type="match status" value="1"/>
</dbReference>
<sequence length="303" mass="33985">MRFKRLDLNLLVALDALLRERNVSRAADGLNLSQSAMSNALARLRDYFNDDLLVQVGRKMELTPQAESLAESVRDILLRIDTAIAVQPDFVPAESKRTFTLLVSEYTTTVLIPALLSLVRREAEHIAFRFLPQTGSPEAMLTSGDADLLIMPEAFIPPGHPSEPLYEDDFSCVVWRDSPAFGDTLTVDAFLAAPHIIAEFSTARISYEGWFIKRYGMERRIAAITPSFLTLCPLVVGTDCVATVHSRIARQAARALPIRLFPAPMEIPTLVQTVQWHKYRSQDPGLKWLRNRLQEAARVIQAQ</sequence>
<dbReference type="SUPFAM" id="SSF46785">
    <property type="entry name" value="Winged helix' DNA-binding domain"/>
    <property type="match status" value="1"/>
</dbReference>
<accession>A0A418W2E4</accession>
<reference evidence="6 7" key="1">
    <citation type="submission" date="2018-09" db="EMBL/GenBank/DDBJ databases">
        <authorList>
            <person name="Zhu H."/>
        </authorList>
    </citation>
    <scope>NUCLEOTIDE SEQUENCE [LARGE SCALE GENOMIC DNA]</scope>
    <source>
        <strain evidence="6 7">K2W22B-5</strain>
    </source>
</reference>
<dbReference type="Pfam" id="PF00126">
    <property type="entry name" value="HTH_1"/>
    <property type="match status" value="1"/>
</dbReference>
<dbReference type="Gene3D" id="3.40.190.10">
    <property type="entry name" value="Periplasmic binding protein-like II"/>
    <property type="match status" value="2"/>
</dbReference>
<dbReference type="InterPro" id="IPR005119">
    <property type="entry name" value="LysR_subst-bd"/>
</dbReference>
<evidence type="ECO:0000313" key="6">
    <source>
        <dbReference type="EMBL" id="RJF84181.1"/>
    </source>
</evidence>
<keyword evidence="4" id="KW-0804">Transcription</keyword>
<keyword evidence="2" id="KW-0805">Transcription regulation</keyword>
<dbReference type="SUPFAM" id="SSF53850">
    <property type="entry name" value="Periplasmic binding protein-like II"/>
    <property type="match status" value="1"/>
</dbReference>
<proteinExistence type="inferred from homology"/>
<evidence type="ECO:0000259" key="5">
    <source>
        <dbReference type="PROSITE" id="PS50931"/>
    </source>
</evidence>
<feature type="domain" description="HTH lysR-type" evidence="5">
    <location>
        <begin position="6"/>
        <end position="63"/>
    </location>
</feature>
<gene>
    <name evidence="6" type="ORF">D3877_06190</name>
</gene>
<dbReference type="EMBL" id="QYUL01000001">
    <property type="protein sequence ID" value="RJF84181.1"/>
    <property type="molecule type" value="Genomic_DNA"/>
</dbReference>
<dbReference type="PRINTS" id="PR00039">
    <property type="entry name" value="HTHLYSR"/>
</dbReference>
<comment type="similarity">
    <text evidence="1">Belongs to the LysR transcriptional regulatory family.</text>
</comment>
<dbReference type="InterPro" id="IPR036390">
    <property type="entry name" value="WH_DNA-bd_sf"/>
</dbReference>
<dbReference type="Pfam" id="PF03466">
    <property type="entry name" value="LysR_substrate"/>
    <property type="match status" value="1"/>
</dbReference>
<dbReference type="Gene3D" id="1.10.10.10">
    <property type="entry name" value="Winged helix-like DNA-binding domain superfamily/Winged helix DNA-binding domain"/>
    <property type="match status" value="1"/>
</dbReference>
<dbReference type="AlphaFoldDB" id="A0A418W2E4"/>
<evidence type="ECO:0000256" key="2">
    <source>
        <dbReference type="ARBA" id="ARBA00023015"/>
    </source>
</evidence>
<dbReference type="RefSeq" id="WP_119829822.1">
    <property type="nucleotide sequence ID" value="NZ_QYUL01000001.1"/>
</dbReference>
<dbReference type="OrthoDB" id="9774011at2"/>
<dbReference type="GO" id="GO:0003677">
    <property type="term" value="F:DNA binding"/>
    <property type="evidence" value="ECO:0007669"/>
    <property type="project" value="UniProtKB-KW"/>
</dbReference>
<organism evidence="6 7">
    <name type="scientific">Azospirillum cavernae</name>
    <dbReference type="NCBI Taxonomy" id="2320860"/>
    <lineage>
        <taxon>Bacteria</taxon>
        <taxon>Pseudomonadati</taxon>
        <taxon>Pseudomonadota</taxon>
        <taxon>Alphaproteobacteria</taxon>
        <taxon>Rhodospirillales</taxon>
        <taxon>Azospirillaceae</taxon>
        <taxon>Azospirillum</taxon>
    </lineage>
</organism>
<dbReference type="InterPro" id="IPR050389">
    <property type="entry name" value="LysR-type_TF"/>
</dbReference>
<evidence type="ECO:0000313" key="7">
    <source>
        <dbReference type="Proteomes" id="UP000283458"/>
    </source>
</evidence>
<dbReference type="Proteomes" id="UP000283458">
    <property type="component" value="Unassembled WGS sequence"/>
</dbReference>
<keyword evidence="7" id="KW-1185">Reference proteome</keyword>
<dbReference type="PANTHER" id="PTHR30118">
    <property type="entry name" value="HTH-TYPE TRANSCRIPTIONAL REGULATOR LEUO-RELATED"/>
    <property type="match status" value="1"/>
</dbReference>
<dbReference type="PROSITE" id="PS50931">
    <property type="entry name" value="HTH_LYSR"/>
    <property type="match status" value="1"/>
</dbReference>
<evidence type="ECO:0000256" key="4">
    <source>
        <dbReference type="ARBA" id="ARBA00023163"/>
    </source>
</evidence>
<evidence type="ECO:0000256" key="1">
    <source>
        <dbReference type="ARBA" id="ARBA00009437"/>
    </source>
</evidence>